<dbReference type="KEGG" id="ica:Intca_0227"/>
<proteinExistence type="predicted"/>
<evidence type="ECO:0000256" key="2">
    <source>
        <dbReference type="SAM" id="MobiDB-lite"/>
    </source>
</evidence>
<keyword evidence="1 3" id="KW-0732">Signal</keyword>
<feature type="region of interest" description="Disordered" evidence="2">
    <location>
        <begin position="26"/>
        <end position="48"/>
    </location>
</feature>
<dbReference type="Gene3D" id="3.40.190.10">
    <property type="entry name" value="Periplasmic binding protein-like II"/>
    <property type="match status" value="2"/>
</dbReference>
<reference evidence="5 6" key="1">
    <citation type="journal article" date="2010" name="Stand. Genomic Sci.">
        <title>Complete genome sequence of Intrasporangium calvum type strain (7 KIP).</title>
        <authorList>
            <person name="Del Rio T.G."/>
            <person name="Chertkov O."/>
            <person name="Yasawong M."/>
            <person name="Lucas S."/>
            <person name="Deshpande S."/>
            <person name="Cheng J.F."/>
            <person name="Detter C."/>
            <person name="Tapia R."/>
            <person name="Han C."/>
            <person name="Goodwin L."/>
            <person name="Pitluck S."/>
            <person name="Liolios K."/>
            <person name="Ivanova N."/>
            <person name="Mavromatis K."/>
            <person name="Pati A."/>
            <person name="Chen A."/>
            <person name="Palaniappan K."/>
            <person name="Land M."/>
            <person name="Hauser L."/>
            <person name="Chang Y.J."/>
            <person name="Jeffries C.D."/>
            <person name="Rohde M."/>
            <person name="Pukall R."/>
            <person name="Sikorski J."/>
            <person name="Goker M."/>
            <person name="Woyke T."/>
            <person name="Bristow J."/>
            <person name="Eisen J.A."/>
            <person name="Markowitz V."/>
            <person name="Hugenholtz P."/>
            <person name="Kyrpides N.C."/>
            <person name="Klenk H.P."/>
            <person name="Lapidus A."/>
        </authorList>
    </citation>
    <scope>NUCLEOTIDE SEQUENCE [LARGE SCALE GENOMIC DNA]</scope>
    <source>
        <strain evidence="6">ATCC 23552 / DSM 43043 / JCM 3097 / NBRC 12989 / 7 KIP</strain>
    </source>
</reference>
<dbReference type="eggNOG" id="COG0834">
    <property type="taxonomic scope" value="Bacteria"/>
</dbReference>
<accession>E6S644</accession>
<evidence type="ECO:0000259" key="4">
    <source>
        <dbReference type="SMART" id="SM00062"/>
    </source>
</evidence>
<dbReference type="STRING" id="710696.Intca_0227"/>
<dbReference type="SUPFAM" id="SSF53850">
    <property type="entry name" value="Periplasmic binding protein-like II"/>
    <property type="match status" value="1"/>
</dbReference>
<dbReference type="PROSITE" id="PS51257">
    <property type="entry name" value="PROKAR_LIPOPROTEIN"/>
    <property type="match status" value="1"/>
</dbReference>
<dbReference type="EMBL" id="CP002343">
    <property type="protein sequence ID" value="ADU46784.1"/>
    <property type="molecule type" value="Genomic_DNA"/>
</dbReference>
<organism evidence="5 6">
    <name type="scientific">Intrasporangium calvum (strain ATCC 23552 / DSM 43043 / JCM 3097 / NBRC 12989 / NCIMB 10167 / NRRL B-3866 / 7 KIP)</name>
    <dbReference type="NCBI Taxonomy" id="710696"/>
    <lineage>
        <taxon>Bacteria</taxon>
        <taxon>Bacillati</taxon>
        <taxon>Actinomycetota</taxon>
        <taxon>Actinomycetes</taxon>
        <taxon>Micrococcales</taxon>
        <taxon>Intrasporangiaceae</taxon>
        <taxon>Intrasporangium</taxon>
    </lineage>
</organism>
<feature type="signal peptide" evidence="3">
    <location>
        <begin position="1"/>
        <end position="23"/>
    </location>
</feature>
<evidence type="ECO:0000256" key="1">
    <source>
        <dbReference type="ARBA" id="ARBA00022729"/>
    </source>
</evidence>
<protein>
    <submittedName>
        <fullName evidence="5">Amino acid ABC transporter substrate-binding protein, PAAT family</fullName>
    </submittedName>
</protein>
<name>E6S644_INTC7</name>
<dbReference type="Pfam" id="PF00497">
    <property type="entry name" value="SBP_bac_3"/>
    <property type="match status" value="1"/>
</dbReference>
<dbReference type="HOGENOM" id="CLU_019602_18_1_11"/>
<dbReference type="AlphaFoldDB" id="E6S644"/>
<keyword evidence="6" id="KW-1185">Reference proteome</keyword>
<dbReference type="PANTHER" id="PTHR35936">
    <property type="entry name" value="MEMBRANE-BOUND LYTIC MUREIN TRANSGLYCOSYLASE F"/>
    <property type="match status" value="1"/>
</dbReference>
<dbReference type="InterPro" id="IPR001638">
    <property type="entry name" value="Solute-binding_3/MltF_N"/>
</dbReference>
<evidence type="ECO:0000313" key="5">
    <source>
        <dbReference type="EMBL" id="ADU46784.1"/>
    </source>
</evidence>
<dbReference type="OrthoDB" id="4633994at2"/>
<dbReference type="CDD" id="cd01004">
    <property type="entry name" value="PBP2_MidA_like"/>
    <property type="match status" value="1"/>
</dbReference>
<evidence type="ECO:0000256" key="3">
    <source>
        <dbReference type="SAM" id="SignalP"/>
    </source>
</evidence>
<feature type="chain" id="PRO_5038455390" evidence="3">
    <location>
        <begin position="24"/>
        <end position="304"/>
    </location>
</feature>
<feature type="domain" description="Solute-binding protein family 3/N-terminal" evidence="4">
    <location>
        <begin position="65"/>
        <end position="294"/>
    </location>
</feature>
<dbReference type="RefSeq" id="WP_013491106.1">
    <property type="nucleotide sequence ID" value="NC_014830.1"/>
</dbReference>
<dbReference type="SMART" id="SM00062">
    <property type="entry name" value="PBPb"/>
    <property type="match status" value="1"/>
</dbReference>
<evidence type="ECO:0000313" key="6">
    <source>
        <dbReference type="Proteomes" id="UP000008914"/>
    </source>
</evidence>
<gene>
    <name evidence="5" type="ordered locus">Intca_0227</name>
</gene>
<dbReference type="PANTHER" id="PTHR35936:SF17">
    <property type="entry name" value="ARGININE-BINDING EXTRACELLULAR PROTEIN ARTP"/>
    <property type="match status" value="1"/>
</dbReference>
<sequence length="304" mass="31400">MRRLPLLAITGMVAVGLTLSACGSDSLEPGSGSPSSPSASTPASTGSADAALAEKVPDKIKSAGKIIVGIDASYAPNEFIGNDGKTVEGMDVDLFNAVAAKLGVTAEYQNAGFDTIILGVTGGKYDAGVSSFTINDDRKKEVNMVSYFNAGTQWVAKTGNPKNVDPNNACGLTIGVQKGTVQETDDLPLKQKACKDAGKPDITLVVQEKQDQVTADVVSGKTDAMLADSPIGLYAVKQTNGQLEAVGDIYDAAPYGFVVPKDQADFAQAIADALKALKADGTYDAVLKQWGNESGGITDFAVNP</sequence>
<dbReference type="Proteomes" id="UP000008914">
    <property type="component" value="Chromosome"/>
</dbReference>